<evidence type="ECO:0000259" key="3">
    <source>
        <dbReference type="Pfam" id="PF19051"/>
    </source>
</evidence>
<accession>A0A4S8HKP5</accession>
<reference evidence="4 5" key="1">
    <citation type="submission" date="2019-04" db="EMBL/GenBank/DDBJ databases">
        <title>Niastella caeni sp. nov., isolated from activated sludge.</title>
        <authorList>
            <person name="Sheng M."/>
        </authorList>
    </citation>
    <scope>NUCLEOTIDE SEQUENCE [LARGE SCALE GENOMIC DNA]</scope>
    <source>
        <strain evidence="4 5">HX-2-15</strain>
    </source>
</reference>
<dbReference type="PROSITE" id="PS51318">
    <property type="entry name" value="TAT"/>
    <property type="match status" value="1"/>
</dbReference>
<dbReference type="AlphaFoldDB" id="A0A4S8HKP5"/>
<evidence type="ECO:0000256" key="1">
    <source>
        <dbReference type="SAM" id="Phobius"/>
    </source>
</evidence>
<feature type="domain" description="Gfo/Idh/MocA-like oxidoreductase N-terminal" evidence="2">
    <location>
        <begin position="49"/>
        <end position="185"/>
    </location>
</feature>
<dbReference type="InterPro" id="IPR043906">
    <property type="entry name" value="Gfo/Idh/MocA_OxRdtase_bact_C"/>
</dbReference>
<feature type="domain" description="Gfo/Idh/MocA-like oxidoreductase bacterial type C-terminal" evidence="3">
    <location>
        <begin position="229"/>
        <end position="348"/>
    </location>
</feature>
<organism evidence="4 5">
    <name type="scientific">Niastella caeni</name>
    <dbReference type="NCBI Taxonomy" id="2569763"/>
    <lineage>
        <taxon>Bacteria</taxon>
        <taxon>Pseudomonadati</taxon>
        <taxon>Bacteroidota</taxon>
        <taxon>Chitinophagia</taxon>
        <taxon>Chitinophagales</taxon>
        <taxon>Chitinophagaceae</taxon>
        <taxon>Niastella</taxon>
    </lineage>
</organism>
<dbReference type="EMBL" id="STFF01000007">
    <property type="protein sequence ID" value="THU34919.1"/>
    <property type="molecule type" value="Genomic_DNA"/>
</dbReference>
<dbReference type="PANTHER" id="PTHR43818:SF5">
    <property type="entry name" value="OXIDOREDUCTASE FAMILY PROTEIN"/>
    <property type="match status" value="1"/>
</dbReference>
<dbReference type="GO" id="GO:0000166">
    <property type="term" value="F:nucleotide binding"/>
    <property type="evidence" value="ECO:0007669"/>
    <property type="project" value="InterPro"/>
</dbReference>
<dbReference type="SUPFAM" id="SSF55347">
    <property type="entry name" value="Glyceraldehyde-3-phosphate dehydrogenase-like, C-terminal domain"/>
    <property type="match status" value="1"/>
</dbReference>
<feature type="domain" description="Gfo/Idh/MocA-like oxidoreductase bacterial type C-terminal" evidence="3">
    <location>
        <begin position="406"/>
        <end position="481"/>
    </location>
</feature>
<dbReference type="InterPro" id="IPR036291">
    <property type="entry name" value="NAD(P)-bd_dom_sf"/>
</dbReference>
<feature type="transmembrane region" description="Helical" evidence="1">
    <location>
        <begin position="21"/>
        <end position="41"/>
    </location>
</feature>
<dbReference type="InterPro" id="IPR000683">
    <property type="entry name" value="Gfo/Idh/MocA-like_OxRdtase_N"/>
</dbReference>
<protein>
    <submittedName>
        <fullName evidence="4">Gfo/Idh/MocA family oxidoreductase</fullName>
    </submittedName>
</protein>
<evidence type="ECO:0000259" key="2">
    <source>
        <dbReference type="Pfam" id="PF01408"/>
    </source>
</evidence>
<comment type="caution">
    <text evidence="4">The sequence shown here is derived from an EMBL/GenBank/DDBJ whole genome shotgun (WGS) entry which is preliminary data.</text>
</comment>
<dbReference type="RefSeq" id="WP_136579562.1">
    <property type="nucleotide sequence ID" value="NZ_STFF01000007.1"/>
</dbReference>
<dbReference type="SUPFAM" id="SSF51735">
    <property type="entry name" value="NAD(P)-binding Rossmann-fold domains"/>
    <property type="match status" value="1"/>
</dbReference>
<proteinExistence type="predicted"/>
<dbReference type="Gene3D" id="3.40.50.720">
    <property type="entry name" value="NAD(P)-binding Rossmann-like Domain"/>
    <property type="match status" value="1"/>
</dbReference>
<gene>
    <name evidence="4" type="ORF">FAM09_23290</name>
</gene>
<dbReference type="Proteomes" id="UP000306918">
    <property type="component" value="Unassembled WGS sequence"/>
</dbReference>
<dbReference type="InterPro" id="IPR006311">
    <property type="entry name" value="TAT_signal"/>
</dbReference>
<name>A0A4S8HKP5_9BACT</name>
<sequence length="484" mass="53607">MEKQQKPSSSRRKFLTDTGKASLGTVLALNIPTIVPASVFGKNAPSNRINVASIGCGRISITHDMAEIARYAGARIIAVCDVDKKRADYGPQAVKNNYTKAIKENGGLAGDWDIKVYYDYKELLLNKDIDAVHISLPDHQHAIVGVHAVRAGKDVYLQKPASLTIEEGRILSNEVKKNGRILQMGSQQRSIAPWPQFKKACELVRNGRIGQLKIIEVGLPGDPGGGNPTQMPVPANLNYDAWLGTTPEIYYTEDRVHSQDATPKGIVSRPGWLRCEQFGAGMITGWGTHHMDTAHWAMGMDHSGPIEVWGTAKFPTDEPNYKGLWDVHGIFRTEAMYANGVHMIVSNELPNGVKFIGTDGWIWVTRGKYSVTDSDPVANSNGIKPLDASNSTLLQSVIGPNEIHLYESTEQHANWLDCIKTRKEPVAPVEVGHRSCSACLLHQIAIKLKRKIYWDPVKEVFKNNDKEATALLSRPRRKKYDFNA</sequence>
<dbReference type="InterPro" id="IPR050463">
    <property type="entry name" value="Gfo/Idh/MocA_oxidrdct_glycsds"/>
</dbReference>
<keyword evidence="5" id="KW-1185">Reference proteome</keyword>
<keyword evidence="1" id="KW-0812">Transmembrane</keyword>
<dbReference type="Pfam" id="PF01408">
    <property type="entry name" value="GFO_IDH_MocA"/>
    <property type="match status" value="1"/>
</dbReference>
<dbReference type="Pfam" id="PF19051">
    <property type="entry name" value="GFO_IDH_MocA_C2"/>
    <property type="match status" value="2"/>
</dbReference>
<keyword evidence="1" id="KW-0472">Membrane</keyword>
<evidence type="ECO:0000313" key="4">
    <source>
        <dbReference type="EMBL" id="THU34919.1"/>
    </source>
</evidence>
<keyword evidence="1" id="KW-1133">Transmembrane helix</keyword>
<dbReference type="PANTHER" id="PTHR43818">
    <property type="entry name" value="BCDNA.GH03377"/>
    <property type="match status" value="1"/>
</dbReference>
<evidence type="ECO:0000313" key="5">
    <source>
        <dbReference type="Proteomes" id="UP000306918"/>
    </source>
</evidence>
<dbReference type="OrthoDB" id="9763611at2"/>
<dbReference type="Gene3D" id="3.30.360.10">
    <property type="entry name" value="Dihydrodipicolinate Reductase, domain 2"/>
    <property type="match status" value="1"/>
</dbReference>